<organism evidence="2 3">
    <name type="scientific">Podospora aff. communis PSN243</name>
    <dbReference type="NCBI Taxonomy" id="3040156"/>
    <lineage>
        <taxon>Eukaryota</taxon>
        <taxon>Fungi</taxon>
        <taxon>Dikarya</taxon>
        <taxon>Ascomycota</taxon>
        <taxon>Pezizomycotina</taxon>
        <taxon>Sordariomycetes</taxon>
        <taxon>Sordariomycetidae</taxon>
        <taxon>Sordariales</taxon>
        <taxon>Podosporaceae</taxon>
        <taxon>Podospora</taxon>
    </lineage>
</organism>
<keyword evidence="3" id="KW-1185">Reference proteome</keyword>
<dbReference type="AlphaFoldDB" id="A0AAV9GA82"/>
<dbReference type="PANTHER" id="PTHR24148">
    <property type="entry name" value="ANKYRIN REPEAT DOMAIN-CONTAINING PROTEIN 39 HOMOLOG-RELATED"/>
    <property type="match status" value="1"/>
</dbReference>
<proteinExistence type="predicted"/>
<feature type="domain" description="Heterokaryon incompatibility" evidence="1">
    <location>
        <begin position="2"/>
        <end position="111"/>
    </location>
</feature>
<dbReference type="Pfam" id="PF06985">
    <property type="entry name" value="HET"/>
    <property type="match status" value="1"/>
</dbReference>
<gene>
    <name evidence="2" type="ORF">QBC34DRAFT_384324</name>
</gene>
<evidence type="ECO:0000259" key="1">
    <source>
        <dbReference type="Pfam" id="PF06985"/>
    </source>
</evidence>
<protein>
    <submittedName>
        <fullName evidence="2">Heterokaryon incompatibility protein-domain-containing protein</fullName>
    </submittedName>
</protein>
<reference evidence="2" key="1">
    <citation type="journal article" date="2023" name="Mol. Phylogenet. Evol.">
        <title>Genome-scale phylogeny and comparative genomics of the fungal order Sordariales.</title>
        <authorList>
            <person name="Hensen N."/>
            <person name="Bonometti L."/>
            <person name="Westerberg I."/>
            <person name="Brannstrom I.O."/>
            <person name="Guillou S."/>
            <person name="Cros-Aarteil S."/>
            <person name="Calhoun S."/>
            <person name="Haridas S."/>
            <person name="Kuo A."/>
            <person name="Mondo S."/>
            <person name="Pangilinan J."/>
            <person name="Riley R."/>
            <person name="LaButti K."/>
            <person name="Andreopoulos B."/>
            <person name="Lipzen A."/>
            <person name="Chen C."/>
            <person name="Yan M."/>
            <person name="Daum C."/>
            <person name="Ng V."/>
            <person name="Clum A."/>
            <person name="Steindorff A."/>
            <person name="Ohm R.A."/>
            <person name="Martin F."/>
            <person name="Silar P."/>
            <person name="Natvig D.O."/>
            <person name="Lalanne C."/>
            <person name="Gautier V."/>
            <person name="Ament-Velasquez S.L."/>
            <person name="Kruys A."/>
            <person name="Hutchinson M.I."/>
            <person name="Powell A.J."/>
            <person name="Barry K."/>
            <person name="Miller A.N."/>
            <person name="Grigoriev I.V."/>
            <person name="Debuchy R."/>
            <person name="Gladieux P."/>
            <person name="Hiltunen Thoren M."/>
            <person name="Johannesson H."/>
        </authorList>
    </citation>
    <scope>NUCLEOTIDE SEQUENCE</scope>
    <source>
        <strain evidence="2">PSN243</strain>
    </source>
</reference>
<reference evidence="2" key="2">
    <citation type="submission" date="2023-05" db="EMBL/GenBank/DDBJ databases">
        <authorList>
            <consortium name="Lawrence Berkeley National Laboratory"/>
            <person name="Steindorff A."/>
            <person name="Hensen N."/>
            <person name="Bonometti L."/>
            <person name="Westerberg I."/>
            <person name="Brannstrom I.O."/>
            <person name="Guillou S."/>
            <person name="Cros-Aarteil S."/>
            <person name="Calhoun S."/>
            <person name="Haridas S."/>
            <person name="Kuo A."/>
            <person name="Mondo S."/>
            <person name="Pangilinan J."/>
            <person name="Riley R."/>
            <person name="Labutti K."/>
            <person name="Andreopoulos B."/>
            <person name="Lipzen A."/>
            <person name="Chen C."/>
            <person name="Yanf M."/>
            <person name="Daum C."/>
            <person name="Ng V."/>
            <person name="Clum A."/>
            <person name="Ohm R."/>
            <person name="Martin F."/>
            <person name="Silar P."/>
            <person name="Natvig D."/>
            <person name="Lalanne C."/>
            <person name="Gautier V."/>
            <person name="Ament-Velasquez S.L."/>
            <person name="Kruys A."/>
            <person name="Hutchinson M.I."/>
            <person name="Powell A.J."/>
            <person name="Barry K."/>
            <person name="Miller A.N."/>
            <person name="Grigoriev I.V."/>
            <person name="Debuchy R."/>
            <person name="Gladieux P."/>
            <person name="Thoren M.H."/>
            <person name="Johannesson H."/>
        </authorList>
    </citation>
    <scope>NUCLEOTIDE SEQUENCE</scope>
    <source>
        <strain evidence="2">PSN243</strain>
    </source>
</reference>
<dbReference type="PANTHER" id="PTHR24148:SF73">
    <property type="entry name" value="HET DOMAIN PROTEIN (AFU_ORTHOLOGUE AFUA_8G01020)"/>
    <property type="match status" value="1"/>
</dbReference>
<name>A0AAV9GA82_9PEZI</name>
<comment type="caution">
    <text evidence="2">The sequence shown here is derived from an EMBL/GenBank/DDBJ whole genome shotgun (WGS) entry which is preliminary data.</text>
</comment>
<evidence type="ECO:0000313" key="2">
    <source>
        <dbReference type="EMBL" id="KAK4445300.1"/>
    </source>
</evidence>
<dbReference type="Proteomes" id="UP001321760">
    <property type="component" value="Unassembled WGS sequence"/>
</dbReference>
<evidence type="ECO:0000313" key="3">
    <source>
        <dbReference type="Proteomes" id="UP001321760"/>
    </source>
</evidence>
<dbReference type="EMBL" id="MU865966">
    <property type="protein sequence ID" value="KAK4445300.1"/>
    <property type="molecule type" value="Genomic_DNA"/>
</dbReference>
<dbReference type="InterPro" id="IPR010730">
    <property type="entry name" value="HET"/>
</dbReference>
<accession>A0AAV9GA82</accession>
<dbReference type="InterPro" id="IPR052895">
    <property type="entry name" value="HetReg/Transcr_Mod"/>
</dbReference>
<sequence length="318" mass="36299">MALRQLRRNRSTSSLWVDAVCIDQGDLKERNHQVRMMRRIFSHASSVIVWLGETPSSATTVERLVLDYNRKIYKSVKGEVPSILKYHQNTLNGMNTLFSRPWWTRVWIIQEVVSAKEIVVHYGNRVFPWRFLRNIPIRGYPAQRVPLPHQCRDSSSLTRTKLLHSRSFPQPQVHDAHPPLAMHPQLQRHGPPRDKLYALLGMESDISPDDLTPDYNLTVEQVVRNLVRFLINTHHSLDIITSTRLALTRPGNPTWLPDWRTSDTVLPLHGEEVVASQLVRTSGNTRATASLLGPPGKENILKAEGIIIDSKCCQSQPS</sequence>